<name>A0AAD6PEF5_9ROSI</name>
<evidence type="ECO:0000256" key="1">
    <source>
        <dbReference type="ARBA" id="ARBA00004191"/>
    </source>
</evidence>
<comment type="subcellular location">
    <subcellularLocation>
        <location evidence="1">Secreted</location>
        <location evidence="1">Cell wall</location>
    </subcellularLocation>
</comment>
<dbReference type="InterPro" id="IPR000070">
    <property type="entry name" value="Pectinesterase_cat"/>
</dbReference>
<comment type="pathway">
    <text evidence="2">Glycan metabolism; pectin degradation; 2-dehydro-3-deoxy-D-gluconate from pectin: step 1/5.</text>
</comment>
<keyword evidence="4" id="KW-0378">Hydrolase</keyword>
<keyword evidence="5" id="KW-0063">Aspartyl esterase</keyword>
<proteinExistence type="predicted"/>
<evidence type="ECO:0000259" key="6">
    <source>
        <dbReference type="Pfam" id="PF01095"/>
    </source>
</evidence>
<reference evidence="7 8" key="1">
    <citation type="journal article" date="2023" name="Int. J. Mol. Sci.">
        <title>De Novo Assembly and Annotation of 11 Diverse Shrub Willow (Salix) Genomes Reveals Novel Gene Organization in Sex-Linked Regions.</title>
        <authorList>
            <person name="Hyden B."/>
            <person name="Feng K."/>
            <person name="Yates T.B."/>
            <person name="Jawdy S."/>
            <person name="Cereghino C."/>
            <person name="Smart L.B."/>
            <person name="Muchero W."/>
        </authorList>
    </citation>
    <scope>NUCLEOTIDE SEQUENCE [LARGE SCALE GENOMIC DNA]</scope>
    <source>
        <tissue evidence="7">Shoot tip</tissue>
    </source>
</reference>
<dbReference type="Proteomes" id="UP001162972">
    <property type="component" value="Chromosome 1"/>
</dbReference>
<dbReference type="AlphaFoldDB" id="A0AAD6PEF5"/>
<evidence type="ECO:0000256" key="2">
    <source>
        <dbReference type="ARBA" id="ARBA00005184"/>
    </source>
</evidence>
<dbReference type="GO" id="GO:0030599">
    <property type="term" value="F:pectinesterase activity"/>
    <property type="evidence" value="ECO:0007669"/>
    <property type="project" value="InterPro"/>
</dbReference>
<dbReference type="Gene3D" id="2.160.20.10">
    <property type="entry name" value="Single-stranded right-handed beta-helix, Pectin lyase-like"/>
    <property type="match status" value="1"/>
</dbReference>
<dbReference type="SUPFAM" id="SSF51126">
    <property type="entry name" value="Pectin lyase-like"/>
    <property type="match status" value="1"/>
</dbReference>
<protein>
    <recommendedName>
        <fullName evidence="6">Pectinesterase catalytic domain-containing protein</fullName>
    </recommendedName>
</protein>
<keyword evidence="3" id="KW-0134">Cell wall</keyword>
<evidence type="ECO:0000256" key="5">
    <source>
        <dbReference type="ARBA" id="ARBA00023085"/>
    </source>
</evidence>
<dbReference type="Pfam" id="PF01095">
    <property type="entry name" value="Pectinesterase"/>
    <property type="match status" value="1"/>
</dbReference>
<evidence type="ECO:0000256" key="3">
    <source>
        <dbReference type="ARBA" id="ARBA00022512"/>
    </source>
</evidence>
<dbReference type="InterPro" id="IPR011050">
    <property type="entry name" value="Pectin_lyase_fold/virulence"/>
</dbReference>
<gene>
    <name evidence="7" type="ORF">OIU84_022395</name>
</gene>
<evidence type="ECO:0000313" key="7">
    <source>
        <dbReference type="EMBL" id="KAJ6426794.1"/>
    </source>
</evidence>
<dbReference type="PANTHER" id="PTHR31707">
    <property type="entry name" value="PECTINESTERASE"/>
    <property type="match status" value="1"/>
</dbReference>
<evidence type="ECO:0000313" key="8">
    <source>
        <dbReference type="Proteomes" id="UP001162972"/>
    </source>
</evidence>
<accession>A0AAD6PEF5</accession>
<organism evidence="7 8">
    <name type="scientific">Salix udensis</name>
    <dbReference type="NCBI Taxonomy" id="889485"/>
    <lineage>
        <taxon>Eukaryota</taxon>
        <taxon>Viridiplantae</taxon>
        <taxon>Streptophyta</taxon>
        <taxon>Embryophyta</taxon>
        <taxon>Tracheophyta</taxon>
        <taxon>Spermatophyta</taxon>
        <taxon>Magnoliopsida</taxon>
        <taxon>eudicotyledons</taxon>
        <taxon>Gunneridae</taxon>
        <taxon>Pentapetalae</taxon>
        <taxon>rosids</taxon>
        <taxon>fabids</taxon>
        <taxon>Malpighiales</taxon>
        <taxon>Salicaceae</taxon>
        <taxon>Saliceae</taxon>
        <taxon>Salix</taxon>
    </lineage>
</organism>
<dbReference type="EMBL" id="JAPFFJ010000005">
    <property type="protein sequence ID" value="KAJ6426794.1"/>
    <property type="molecule type" value="Genomic_DNA"/>
</dbReference>
<dbReference type="InterPro" id="IPR012334">
    <property type="entry name" value="Pectin_lyas_fold"/>
</dbReference>
<evidence type="ECO:0000256" key="4">
    <source>
        <dbReference type="ARBA" id="ARBA00022801"/>
    </source>
</evidence>
<comment type="caution">
    <text evidence="7">The sequence shown here is derived from an EMBL/GenBank/DDBJ whole genome shotgun (WGS) entry which is preliminary data.</text>
</comment>
<keyword evidence="3" id="KW-0964">Secreted</keyword>
<dbReference type="GO" id="GO:0042545">
    <property type="term" value="P:cell wall modification"/>
    <property type="evidence" value="ECO:0007669"/>
    <property type="project" value="InterPro"/>
</dbReference>
<keyword evidence="8" id="KW-1185">Reference proteome</keyword>
<feature type="domain" description="Pectinesterase catalytic" evidence="6">
    <location>
        <begin position="102"/>
        <end position="199"/>
    </location>
</feature>
<sequence length="248" mass="27531">MTRDSKVKPISTSTGDLSMISVEDDWLQNLVEIDRTTCTGNLYGHNRGLQLGQPDSTYVQTWLKAALTYLDVRENRPLLSNNVNKVTLKKTTPRINRRKKLEAVNVASKRKETDERFVIYVKAGTCKEKVVIGHEGKNITMAGDGIGKTIATGSDSKNGGYTTFKSATFAAGIYSIQRGRPFGNGGQRRATQGVAVVANYNLQVPLILYGLDEKFNQSMKDASGQWRKVKLLSYYCNAAHIFKKEASR</sequence>